<gene>
    <name evidence="2" type="ORF">SAMN05216605_104362</name>
</gene>
<dbReference type="RefSeq" id="WP_074752500.1">
    <property type="nucleotide sequence ID" value="NZ_FNCO01000004.1"/>
</dbReference>
<evidence type="ECO:0000313" key="3">
    <source>
        <dbReference type="Proteomes" id="UP000182894"/>
    </source>
</evidence>
<reference evidence="3" key="1">
    <citation type="submission" date="2016-10" db="EMBL/GenBank/DDBJ databases">
        <authorList>
            <person name="Varghese N."/>
            <person name="Submissions S."/>
        </authorList>
    </citation>
    <scope>NUCLEOTIDE SEQUENCE [LARGE SCALE GENOMIC DNA]</scope>
    <source>
        <strain evidence="3">ATCC 700689</strain>
    </source>
</reference>
<evidence type="ECO:0000256" key="1">
    <source>
        <dbReference type="SAM" id="Phobius"/>
    </source>
</evidence>
<protein>
    <submittedName>
        <fullName evidence="2">Uncharacterized conserved protein YdgA, DUF945 family</fullName>
    </submittedName>
</protein>
<feature type="transmembrane region" description="Helical" evidence="1">
    <location>
        <begin position="7"/>
        <end position="25"/>
    </location>
</feature>
<dbReference type="STRING" id="89065.SAMN05216605_104362"/>
<evidence type="ECO:0000313" key="2">
    <source>
        <dbReference type="EMBL" id="SDH11399.1"/>
    </source>
</evidence>
<keyword evidence="1" id="KW-0812">Transmembrane</keyword>
<accession>A0A1G7ZRT6</accession>
<proteinExistence type="predicted"/>
<organism evidence="2 3">
    <name type="scientific">Pseudomonas abietaniphila</name>
    <dbReference type="NCBI Taxonomy" id="89065"/>
    <lineage>
        <taxon>Bacteria</taxon>
        <taxon>Pseudomonadati</taxon>
        <taxon>Pseudomonadota</taxon>
        <taxon>Gammaproteobacteria</taxon>
        <taxon>Pseudomonadales</taxon>
        <taxon>Pseudomonadaceae</taxon>
        <taxon>Pseudomonas</taxon>
    </lineage>
</organism>
<name>A0A1G7ZRT6_9PSED</name>
<dbReference type="Pfam" id="PF06097">
    <property type="entry name" value="DUF945"/>
    <property type="match status" value="1"/>
</dbReference>
<keyword evidence="3" id="KW-1185">Reference proteome</keyword>
<dbReference type="AlphaFoldDB" id="A0A1G7ZRT6"/>
<sequence>MKKSVNIAVGVVVVAGALITAGAWYTGTRLEGVLGDAVQQGNQQIQAAFVGHEGSASVELLSLDRHFFTSTAHYKFIVQNPKLNGGQPVELLFVDNIEHGPFPWSRVKSLNLVPVMAASNMALEKNVFSEKWFAMTHDQAPLTGHFSMGYDRAALGRIEFLPFQFDDQNGSFKFSGFTLNASGSANGEKLEANGVLGSLDVTATSEEGPVSLSLRDLTFNTGGTNGKSGFYLGHSDAKVSSATFQAAGRPPVQFKDFVNTSLLQEVEGNLNAQVTYDIGNITFDGKAIGSSQMVWKFANFDIASTKALLQIYQEKVQPQAQAAAAMGESYTPHLSPADQALVQAEVGKLLSAKPHIELEKLSLKTANGESHFSLSMDLSNPTSLDQPGAALLKQLVTQLDAKLLLSKPMIQDLASLQALSDGQTDHAAIAEQAKGAAESVGGMAIMLQVGKVEGDNITSSLHYANDVVDFNGVKMSAQQFAAAMMGKVVMFNQAQ</sequence>
<dbReference type="InterPro" id="IPR010352">
    <property type="entry name" value="DUF945"/>
</dbReference>
<keyword evidence="1" id="KW-0472">Membrane</keyword>
<keyword evidence="1" id="KW-1133">Transmembrane helix</keyword>
<dbReference type="OrthoDB" id="5444681at2"/>
<dbReference type="Proteomes" id="UP000182894">
    <property type="component" value="Unassembled WGS sequence"/>
</dbReference>
<dbReference type="EMBL" id="FNCO01000004">
    <property type="protein sequence ID" value="SDH11399.1"/>
    <property type="molecule type" value="Genomic_DNA"/>
</dbReference>